<feature type="domain" description="Aminopeptidase N-like N-terminal" evidence="14">
    <location>
        <begin position="30"/>
        <end position="196"/>
    </location>
</feature>
<evidence type="ECO:0000256" key="2">
    <source>
        <dbReference type="ARBA" id="ARBA00001947"/>
    </source>
</evidence>
<dbReference type="GO" id="GO:0016020">
    <property type="term" value="C:membrane"/>
    <property type="evidence" value="ECO:0007669"/>
    <property type="project" value="TreeGrafter"/>
</dbReference>
<keyword evidence="8" id="KW-0479">Metal-binding</keyword>
<keyword evidence="7" id="KW-0645">Protease</keyword>
<feature type="chain" id="PRO_5026066412" description="Aminopeptidase N" evidence="12">
    <location>
        <begin position="21"/>
        <end position="696"/>
    </location>
</feature>
<dbReference type="PANTHER" id="PTHR11533:SF174">
    <property type="entry name" value="PUROMYCIN-SENSITIVE AMINOPEPTIDASE-RELATED"/>
    <property type="match status" value="1"/>
</dbReference>
<dbReference type="EC" id="3.4.11.2" evidence="4"/>
<dbReference type="GO" id="GO:0042277">
    <property type="term" value="F:peptide binding"/>
    <property type="evidence" value="ECO:0007669"/>
    <property type="project" value="TreeGrafter"/>
</dbReference>
<dbReference type="Pfam" id="PF01433">
    <property type="entry name" value="Peptidase_M1"/>
    <property type="match status" value="1"/>
</dbReference>
<evidence type="ECO:0000313" key="15">
    <source>
        <dbReference type="EMBL" id="MRX65946.1"/>
    </source>
</evidence>
<dbReference type="GO" id="GO:0006508">
    <property type="term" value="P:proteolysis"/>
    <property type="evidence" value="ECO:0007669"/>
    <property type="project" value="UniProtKB-KW"/>
</dbReference>
<comment type="cofactor">
    <cofactor evidence="2">
        <name>Zn(2+)</name>
        <dbReference type="ChEBI" id="CHEBI:29105"/>
    </cofactor>
</comment>
<name>A0A6I2MVX1_9FLAO</name>
<evidence type="ECO:0000256" key="7">
    <source>
        <dbReference type="ARBA" id="ARBA00022670"/>
    </source>
</evidence>
<dbReference type="SUPFAM" id="SSF63737">
    <property type="entry name" value="Leukotriene A4 hydrolase N-terminal domain"/>
    <property type="match status" value="1"/>
</dbReference>
<dbReference type="Gene3D" id="2.60.40.1730">
    <property type="entry name" value="tricorn interacting facor f3 domain"/>
    <property type="match status" value="1"/>
</dbReference>
<dbReference type="GO" id="GO:0016285">
    <property type="term" value="F:alanyl aminopeptidase activity"/>
    <property type="evidence" value="ECO:0007669"/>
    <property type="project" value="UniProtKB-EC"/>
</dbReference>
<evidence type="ECO:0000256" key="8">
    <source>
        <dbReference type="ARBA" id="ARBA00022723"/>
    </source>
</evidence>
<dbReference type="OrthoDB" id="100605at2"/>
<evidence type="ECO:0000259" key="13">
    <source>
        <dbReference type="Pfam" id="PF01433"/>
    </source>
</evidence>
<evidence type="ECO:0000256" key="10">
    <source>
        <dbReference type="ARBA" id="ARBA00022833"/>
    </source>
</evidence>
<keyword evidence="6" id="KW-0031">Aminopeptidase</keyword>
<sequence length="696" mass="81015">MVQRYFVIVFLGLMFSNLHAQHQDKVDFIHAEVNIRPLVDQKAIEGSVIYRFKVFQNVDSVFLDAQDMKFSAVLVNHKKASFKVSKTKITVYKNFKKNRSYSLTLEYSAKPRQTVYFLGGDDLLSGRQIWTQGQGKYTSHWLPSFDDMTEKVEFDLNISFNPKYEVIANGKLRKYKESDSLKTWSYDMQNPMSSYLLAFVIAQYDKQELISENGLAIENYFYSKDSLKVEPTYRYTKKIFDFLENEIGMPYPWQNYKQIPVKDFLYAGMENTGTTIFSDAFMIDSVAFIDKNYVNVNAHELAHQWFGNLVTEKDGQHHWLHEGFATYYAYLTEKEIFGDDYFYWKLFDTAQQLNERSKADKGEALTDPKASSLTFYEKGAWALVMLRNEIGDVAFKKGIKNYLEKYQFQNVTIDDFLGEMELAANLDLGPFKRLWLSSSVFPNEKVTDYLSENSSSVGAFIQLKWDLTTSLKNKKDIIDKYWKESDNEEFKARLVSKYHKQLSSDIIKSAFDSKSIKIRQALALTSARIPTDFKMEYESLLEDKSYITLESALYRLWISFPQDRHLYLDKTKGIIGLPNKNVRLLWLLLASLTKDYDNDSKEGYLAELHGYTSPGYSMEIRQGAFGIIADVLHFTDQNILDLIDATAHHSWQFRNYARGLLDNELKVDKQRNRIIELTKGLNDAKLRYIKTKLNSE</sequence>
<feature type="signal peptide" evidence="12">
    <location>
        <begin position="1"/>
        <end position="20"/>
    </location>
</feature>
<keyword evidence="9" id="KW-0378">Hydrolase</keyword>
<dbReference type="InterPro" id="IPR050344">
    <property type="entry name" value="Peptidase_M1_aminopeptidases"/>
</dbReference>
<dbReference type="CDD" id="cd09603">
    <property type="entry name" value="M1_APN_like"/>
    <property type="match status" value="1"/>
</dbReference>
<dbReference type="InterPro" id="IPR042097">
    <property type="entry name" value="Aminopeptidase_N-like_N_sf"/>
</dbReference>
<dbReference type="InterPro" id="IPR014782">
    <property type="entry name" value="Peptidase_M1_dom"/>
</dbReference>
<dbReference type="SUPFAM" id="SSF55486">
    <property type="entry name" value="Metalloproteases ('zincins'), catalytic domain"/>
    <property type="match status" value="1"/>
</dbReference>
<evidence type="ECO:0000256" key="1">
    <source>
        <dbReference type="ARBA" id="ARBA00000098"/>
    </source>
</evidence>
<gene>
    <name evidence="15" type="ORF">GJ691_17480</name>
</gene>
<organism evidence="15 16">
    <name type="scientific">Maribacter luteus</name>
    <dbReference type="NCBI Taxonomy" id="2594478"/>
    <lineage>
        <taxon>Bacteria</taxon>
        <taxon>Pseudomonadati</taxon>
        <taxon>Bacteroidota</taxon>
        <taxon>Flavobacteriia</taxon>
        <taxon>Flavobacteriales</taxon>
        <taxon>Flavobacteriaceae</taxon>
        <taxon>Maribacter</taxon>
    </lineage>
</organism>
<evidence type="ECO:0000256" key="12">
    <source>
        <dbReference type="SAM" id="SignalP"/>
    </source>
</evidence>
<proteinExistence type="inferred from homology"/>
<keyword evidence="16" id="KW-1185">Reference proteome</keyword>
<keyword evidence="12" id="KW-0732">Signal</keyword>
<feature type="domain" description="Peptidase M1 membrane alanine aminopeptidase" evidence="13">
    <location>
        <begin position="235"/>
        <end position="434"/>
    </location>
</feature>
<dbReference type="AlphaFoldDB" id="A0A6I2MVX1"/>
<comment type="caution">
    <text evidence="15">The sequence shown here is derived from an EMBL/GenBank/DDBJ whole genome shotgun (WGS) entry which is preliminary data.</text>
</comment>
<protein>
    <recommendedName>
        <fullName evidence="5">Aminopeptidase N</fullName>
        <ecNumber evidence="4">3.4.11.2</ecNumber>
    </recommendedName>
</protein>
<evidence type="ECO:0000256" key="6">
    <source>
        <dbReference type="ARBA" id="ARBA00022438"/>
    </source>
</evidence>
<comment type="similarity">
    <text evidence="3">Belongs to the peptidase M1 family.</text>
</comment>
<dbReference type="InterPro" id="IPR045357">
    <property type="entry name" value="Aminopeptidase_N-like_N"/>
</dbReference>
<accession>A0A6I2MVX1</accession>
<evidence type="ECO:0000256" key="9">
    <source>
        <dbReference type="ARBA" id="ARBA00022801"/>
    </source>
</evidence>
<dbReference type="PRINTS" id="PR00756">
    <property type="entry name" value="ALADIPTASE"/>
</dbReference>
<evidence type="ECO:0000256" key="3">
    <source>
        <dbReference type="ARBA" id="ARBA00010136"/>
    </source>
</evidence>
<keyword evidence="11" id="KW-0482">Metalloprotease</keyword>
<dbReference type="InterPro" id="IPR001930">
    <property type="entry name" value="Peptidase_M1"/>
</dbReference>
<dbReference type="InterPro" id="IPR027268">
    <property type="entry name" value="Peptidase_M4/M1_CTD_sf"/>
</dbReference>
<evidence type="ECO:0000256" key="5">
    <source>
        <dbReference type="ARBA" id="ARBA00015611"/>
    </source>
</evidence>
<dbReference type="Proteomes" id="UP000443153">
    <property type="component" value="Unassembled WGS sequence"/>
</dbReference>
<reference evidence="15 16" key="1">
    <citation type="submission" date="2019-11" db="EMBL/GenBank/DDBJ databases">
        <title>Maribacter lutea sp. nov., a marine bacterium isolated from intertidal sand.</title>
        <authorList>
            <person name="Liu A."/>
        </authorList>
    </citation>
    <scope>NUCLEOTIDE SEQUENCE [LARGE SCALE GENOMIC DNA]</scope>
    <source>
        <strain evidence="15 16">RZ05</strain>
    </source>
</reference>
<dbReference type="EMBL" id="WKJH01000030">
    <property type="protein sequence ID" value="MRX65946.1"/>
    <property type="molecule type" value="Genomic_DNA"/>
</dbReference>
<dbReference type="GO" id="GO:0005737">
    <property type="term" value="C:cytoplasm"/>
    <property type="evidence" value="ECO:0007669"/>
    <property type="project" value="TreeGrafter"/>
</dbReference>
<dbReference type="GO" id="GO:0005615">
    <property type="term" value="C:extracellular space"/>
    <property type="evidence" value="ECO:0007669"/>
    <property type="project" value="TreeGrafter"/>
</dbReference>
<keyword evidence="10" id="KW-0862">Zinc</keyword>
<evidence type="ECO:0000313" key="16">
    <source>
        <dbReference type="Proteomes" id="UP000443153"/>
    </source>
</evidence>
<dbReference type="GO" id="GO:0008270">
    <property type="term" value="F:zinc ion binding"/>
    <property type="evidence" value="ECO:0007669"/>
    <property type="project" value="InterPro"/>
</dbReference>
<dbReference type="Gene3D" id="1.10.390.10">
    <property type="entry name" value="Neutral Protease Domain 2"/>
    <property type="match status" value="1"/>
</dbReference>
<evidence type="ECO:0000256" key="11">
    <source>
        <dbReference type="ARBA" id="ARBA00023049"/>
    </source>
</evidence>
<comment type="catalytic activity">
    <reaction evidence="1">
        <text>Release of an N-terminal amino acid, Xaa-|-Yaa- from a peptide, amide or arylamide. Xaa is preferably Ala, but may be most amino acids including Pro (slow action). When a terminal hydrophobic residue is followed by a prolyl residue, the two may be released as an intact Xaa-Pro dipeptide.</text>
        <dbReference type="EC" id="3.4.11.2"/>
    </reaction>
</comment>
<dbReference type="Pfam" id="PF17900">
    <property type="entry name" value="Peptidase_M1_N"/>
    <property type="match status" value="1"/>
</dbReference>
<dbReference type="GO" id="GO:0043171">
    <property type="term" value="P:peptide catabolic process"/>
    <property type="evidence" value="ECO:0007669"/>
    <property type="project" value="TreeGrafter"/>
</dbReference>
<evidence type="ECO:0000259" key="14">
    <source>
        <dbReference type="Pfam" id="PF17900"/>
    </source>
</evidence>
<dbReference type="PANTHER" id="PTHR11533">
    <property type="entry name" value="PROTEASE M1 ZINC METALLOPROTEASE"/>
    <property type="match status" value="1"/>
</dbReference>
<evidence type="ECO:0000256" key="4">
    <source>
        <dbReference type="ARBA" id="ARBA00012564"/>
    </source>
</evidence>
<dbReference type="GO" id="GO:0070006">
    <property type="term" value="F:metalloaminopeptidase activity"/>
    <property type="evidence" value="ECO:0007669"/>
    <property type="project" value="TreeGrafter"/>
</dbReference>